<gene>
    <name evidence="9" type="ORF">GEV33_007628</name>
</gene>
<proteinExistence type="inferred from homology"/>
<feature type="domain" description="CCDC113/CCDC96 coiled-coil" evidence="8">
    <location>
        <begin position="173"/>
        <end position="345"/>
    </location>
</feature>
<dbReference type="PANTHER" id="PTHR15654:SF2">
    <property type="entry name" value="COILED-COIL DOMAIN-CONTAINING PROTEIN 113"/>
    <property type="match status" value="1"/>
</dbReference>
<evidence type="ECO:0000256" key="5">
    <source>
        <dbReference type="ARBA" id="ARBA00044506"/>
    </source>
</evidence>
<dbReference type="GO" id="GO:0036064">
    <property type="term" value="C:ciliary basal body"/>
    <property type="evidence" value="ECO:0007669"/>
    <property type="project" value="TreeGrafter"/>
</dbReference>
<reference evidence="9" key="2">
    <citation type="submission" date="2021-08" db="EMBL/GenBank/DDBJ databases">
        <authorList>
            <person name="Eriksson T."/>
        </authorList>
    </citation>
    <scope>NUCLEOTIDE SEQUENCE</scope>
    <source>
        <strain evidence="9">Stoneville</strain>
        <tissue evidence="9">Whole head</tissue>
    </source>
</reference>
<evidence type="ECO:0000256" key="3">
    <source>
        <dbReference type="ARBA" id="ARBA00023054"/>
    </source>
</evidence>
<evidence type="ECO:0000313" key="10">
    <source>
        <dbReference type="Proteomes" id="UP000719412"/>
    </source>
</evidence>
<sequence>MIAKVHELHRNVRYLKTENAIFERFLAKNDPEALTMMEASLAQAKRANERMSVSSRRVSLFGKTSPKKGSVMSMTQVVMAAVARFAEKEPPKINVTTKSDLLMRETDEIQTRADEVRKRSHDIKFHLVSRIEEMETRKEELQRSIEEFEQFKQNYDQIPFDKFVRFMEEWSKKSRLMADKIRLRYSSLKVQYQKLSAVLVQKQLIGENLQEIDFEQLRIENLHLVDKIEKKTLLLIELKKMTGAGNLKLSQHKKLLQERIDRKESILETIKSIEKDISKSDDEIYKLYGELDEVKDNYYKIKEKVSNFAAPEIMEYVRTKETVDNLKKEIKMWSRRKVIKDASLNIEIGVMKKLLGCRHPHPSWFE</sequence>
<organism evidence="9 10">
    <name type="scientific">Tenebrio molitor</name>
    <name type="common">Yellow mealworm beetle</name>
    <dbReference type="NCBI Taxonomy" id="7067"/>
    <lineage>
        <taxon>Eukaryota</taxon>
        <taxon>Metazoa</taxon>
        <taxon>Ecdysozoa</taxon>
        <taxon>Arthropoda</taxon>
        <taxon>Hexapoda</taxon>
        <taxon>Insecta</taxon>
        <taxon>Pterygota</taxon>
        <taxon>Neoptera</taxon>
        <taxon>Endopterygota</taxon>
        <taxon>Coleoptera</taxon>
        <taxon>Polyphaga</taxon>
        <taxon>Cucujiformia</taxon>
        <taxon>Tenebrionidae</taxon>
        <taxon>Tenebrio</taxon>
    </lineage>
</organism>
<keyword evidence="2" id="KW-0970">Cilium biogenesis/degradation</keyword>
<accession>A0A8J6HKA5</accession>
<protein>
    <recommendedName>
        <fullName evidence="6">Cilia- and flagella-associated protein 263</fullName>
    </recommendedName>
</protein>
<name>A0A8J6HKA5_TENMO</name>
<dbReference type="AlphaFoldDB" id="A0A8J6HKA5"/>
<dbReference type="Proteomes" id="UP000719412">
    <property type="component" value="Unassembled WGS sequence"/>
</dbReference>
<dbReference type="Pfam" id="PF13870">
    <property type="entry name" value="CCDC113_CCDC96_CC"/>
    <property type="match status" value="1"/>
</dbReference>
<dbReference type="GO" id="GO:0005930">
    <property type="term" value="C:axoneme"/>
    <property type="evidence" value="ECO:0007669"/>
    <property type="project" value="TreeGrafter"/>
</dbReference>
<keyword evidence="3 7" id="KW-0175">Coiled coil</keyword>
<evidence type="ECO:0000256" key="1">
    <source>
        <dbReference type="ARBA" id="ARBA00004138"/>
    </source>
</evidence>
<evidence type="ECO:0000256" key="6">
    <source>
        <dbReference type="ARBA" id="ARBA00044798"/>
    </source>
</evidence>
<evidence type="ECO:0000256" key="4">
    <source>
        <dbReference type="ARBA" id="ARBA00023273"/>
    </source>
</evidence>
<dbReference type="InterPro" id="IPR025254">
    <property type="entry name" value="CCDC113/CCDC96_CC"/>
</dbReference>
<evidence type="ECO:0000313" key="9">
    <source>
        <dbReference type="EMBL" id="KAH0815163.1"/>
    </source>
</evidence>
<dbReference type="GO" id="GO:0060271">
    <property type="term" value="P:cilium assembly"/>
    <property type="evidence" value="ECO:0007669"/>
    <property type="project" value="TreeGrafter"/>
</dbReference>
<evidence type="ECO:0000256" key="7">
    <source>
        <dbReference type="SAM" id="Coils"/>
    </source>
</evidence>
<evidence type="ECO:0000259" key="8">
    <source>
        <dbReference type="Pfam" id="PF13870"/>
    </source>
</evidence>
<comment type="caution">
    <text evidence="9">The sequence shown here is derived from an EMBL/GenBank/DDBJ whole genome shotgun (WGS) entry which is preliminary data.</text>
</comment>
<dbReference type="EMBL" id="JABDTM020023460">
    <property type="protein sequence ID" value="KAH0815163.1"/>
    <property type="molecule type" value="Genomic_DNA"/>
</dbReference>
<dbReference type="PANTHER" id="PTHR15654">
    <property type="entry name" value="COILED-COIL DOMAIN-CONTAINING PROTEIN 113-RELATED"/>
    <property type="match status" value="1"/>
</dbReference>
<feature type="coiled-coil region" evidence="7">
    <location>
        <begin position="131"/>
        <end position="158"/>
    </location>
</feature>
<keyword evidence="10" id="KW-1185">Reference proteome</keyword>
<evidence type="ECO:0000256" key="2">
    <source>
        <dbReference type="ARBA" id="ARBA00022794"/>
    </source>
</evidence>
<comment type="similarity">
    <text evidence="5">Belongs to the CFAP263 family.</text>
</comment>
<keyword evidence="4" id="KW-0966">Cell projection</keyword>
<comment type="subcellular location">
    <subcellularLocation>
        <location evidence="1">Cell projection</location>
        <location evidence="1">Cilium</location>
    </subcellularLocation>
</comment>
<dbReference type="InterPro" id="IPR051885">
    <property type="entry name" value="CC_CF"/>
</dbReference>
<reference evidence="9" key="1">
    <citation type="journal article" date="2020" name="J Insects Food Feed">
        <title>The yellow mealworm (Tenebrio molitor) genome: a resource for the emerging insects as food and feed industry.</title>
        <authorList>
            <person name="Eriksson T."/>
            <person name="Andere A."/>
            <person name="Kelstrup H."/>
            <person name="Emery V."/>
            <person name="Picard C."/>
        </authorList>
    </citation>
    <scope>NUCLEOTIDE SEQUENCE</scope>
    <source>
        <strain evidence="9">Stoneville</strain>
        <tissue evidence="9">Whole head</tissue>
    </source>
</reference>